<evidence type="ECO:0000313" key="3">
    <source>
        <dbReference type="Proteomes" id="UP000694240"/>
    </source>
</evidence>
<name>A0A8T2BEK2_9BRAS</name>
<evidence type="ECO:0000256" key="1">
    <source>
        <dbReference type="SAM" id="MobiDB-lite"/>
    </source>
</evidence>
<organism evidence="2 3">
    <name type="scientific">Arabidopsis thaliana x Arabidopsis arenosa</name>
    <dbReference type="NCBI Taxonomy" id="1240361"/>
    <lineage>
        <taxon>Eukaryota</taxon>
        <taxon>Viridiplantae</taxon>
        <taxon>Streptophyta</taxon>
        <taxon>Embryophyta</taxon>
        <taxon>Tracheophyta</taxon>
        <taxon>Spermatophyta</taxon>
        <taxon>Magnoliopsida</taxon>
        <taxon>eudicotyledons</taxon>
        <taxon>Gunneridae</taxon>
        <taxon>Pentapetalae</taxon>
        <taxon>rosids</taxon>
        <taxon>malvids</taxon>
        <taxon>Brassicales</taxon>
        <taxon>Brassicaceae</taxon>
        <taxon>Camelineae</taxon>
        <taxon>Arabidopsis</taxon>
    </lineage>
</organism>
<reference evidence="2 3" key="1">
    <citation type="submission" date="2020-12" db="EMBL/GenBank/DDBJ databases">
        <title>Concerted genomic and epigenomic changes stabilize Arabidopsis allopolyploids.</title>
        <authorList>
            <person name="Chen Z."/>
        </authorList>
    </citation>
    <scope>NUCLEOTIDE SEQUENCE [LARGE SCALE GENOMIC DNA]</scope>
    <source>
        <strain evidence="2">Allo738</strain>
        <tissue evidence="2">Leaf</tissue>
    </source>
</reference>
<sequence length="106" mass="12034">MNLTYVNQSNRNPPPFPVSLFRNRRCSKPPVSKSFPIPTAAAPNSPNSMYQTVNDCSAHRTEHARRRKQRGVVSATETESIDGGRFDPIFRATHLLKFETFVLKNM</sequence>
<comment type="caution">
    <text evidence="2">The sequence shown here is derived from an EMBL/GenBank/DDBJ whole genome shotgun (WGS) entry which is preliminary data.</text>
</comment>
<dbReference type="EMBL" id="JAEFBK010000007">
    <property type="protein sequence ID" value="KAG7585777.1"/>
    <property type="molecule type" value="Genomic_DNA"/>
</dbReference>
<feature type="region of interest" description="Disordered" evidence="1">
    <location>
        <begin position="29"/>
        <end position="78"/>
    </location>
</feature>
<feature type="compositionally biased region" description="Polar residues" evidence="1">
    <location>
        <begin position="42"/>
        <end position="55"/>
    </location>
</feature>
<keyword evidence="3" id="KW-1185">Reference proteome</keyword>
<accession>A0A8T2BEK2</accession>
<protein>
    <submittedName>
        <fullName evidence="2">Uncharacterized protein</fullName>
    </submittedName>
</protein>
<dbReference type="AlphaFoldDB" id="A0A8T2BEK2"/>
<gene>
    <name evidence="2" type="ORF">ISN45_Aa02g011260</name>
</gene>
<evidence type="ECO:0000313" key="2">
    <source>
        <dbReference type="EMBL" id="KAG7585777.1"/>
    </source>
</evidence>
<dbReference type="Proteomes" id="UP000694240">
    <property type="component" value="Chromosome 7"/>
</dbReference>
<proteinExistence type="predicted"/>